<organism evidence="1">
    <name type="scientific">marine metagenome</name>
    <dbReference type="NCBI Taxonomy" id="408172"/>
    <lineage>
        <taxon>unclassified sequences</taxon>
        <taxon>metagenomes</taxon>
        <taxon>ecological metagenomes</taxon>
    </lineage>
</organism>
<sequence length="209" mass="24674">MIDVEEIEKLTTQNKKIIPEIDYANIKNKSINDEIIALVKKRGCVVIRNVFEREKVIEWNYEIERYIDENNYYEDQKEKAGLDQYFSDLQSGKPQIFGLYWSKPQIEARQSESMAIVKSWLNNLWKYEFNNKKIFDPNKELVYADRIRRREGGDASLGLSPHCDAGSVERWIDSAYQKIYEPIFSDQLMDYDPFNAQFRDQTEEISSAA</sequence>
<dbReference type="SUPFAM" id="SSF51197">
    <property type="entry name" value="Clavaminate synthase-like"/>
    <property type="match status" value="1"/>
</dbReference>
<gene>
    <name evidence="1" type="ORF">METZ01_LOCUS171235</name>
</gene>
<reference evidence="1" key="1">
    <citation type="submission" date="2018-05" db="EMBL/GenBank/DDBJ databases">
        <authorList>
            <person name="Lanie J.A."/>
            <person name="Ng W.-L."/>
            <person name="Kazmierczak K.M."/>
            <person name="Andrzejewski T.M."/>
            <person name="Davidsen T.M."/>
            <person name="Wayne K.J."/>
            <person name="Tettelin H."/>
            <person name="Glass J.I."/>
            <person name="Rusch D."/>
            <person name="Podicherti R."/>
            <person name="Tsui H.-C.T."/>
            <person name="Winkler M.E."/>
        </authorList>
    </citation>
    <scope>NUCLEOTIDE SEQUENCE</scope>
</reference>
<dbReference type="Pfam" id="PF07350">
    <property type="entry name" value="Gig2-like"/>
    <property type="match status" value="1"/>
</dbReference>
<protein>
    <submittedName>
        <fullName evidence="1">Uncharacterized protein</fullName>
    </submittedName>
</protein>
<evidence type="ECO:0000313" key="1">
    <source>
        <dbReference type="EMBL" id="SVB18381.1"/>
    </source>
</evidence>
<accession>A0A382BY09</accession>
<name>A0A382BY09_9ZZZZ</name>
<dbReference type="Gene3D" id="2.60.120.330">
    <property type="entry name" value="B-lactam Antibiotic, Isopenicillin N Synthase, Chain"/>
    <property type="match status" value="1"/>
</dbReference>
<dbReference type="AlphaFoldDB" id="A0A382BY09"/>
<proteinExistence type="predicted"/>
<dbReference type="PANTHER" id="PTHR30613">
    <property type="entry name" value="UNCHARACTERIZED PROTEIN YBIU-RELATED"/>
    <property type="match status" value="1"/>
</dbReference>
<dbReference type="InterPro" id="IPR010856">
    <property type="entry name" value="Gig2-like"/>
</dbReference>
<dbReference type="InterPro" id="IPR027443">
    <property type="entry name" value="IPNS-like_sf"/>
</dbReference>
<dbReference type="EMBL" id="UINC01031790">
    <property type="protein sequence ID" value="SVB18381.1"/>
    <property type="molecule type" value="Genomic_DNA"/>
</dbReference>
<dbReference type="PANTHER" id="PTHR30613:SF1">
    <property type="entry name" value="DUF1479 DOMAIN PROTEIN (AFU_ORTHOLOGUE AFUA_5G09280)"/>
    <property type="match status" value="1"/>
</dbReference>
<feature type="non-terminal residue" evidence="1">
    <location>
        <position position="209"/>
    </location>
</feature>